<gene>
    <name evidence="5" type="ORF">CDES_06650</name>
</gene>
<evidence type="ECO:0000313" key="5">
    <source>
        <dbReference type="EMBL" id="ALC05747.1"/>
    </source>
</evidence>
<protein>
    <recommendedName>
        <fullName evidence="4">HTH hxlR-type domain-containing protein</fullName>
    </recommendedName>
</protein>
<accession>A0A0M4CLM8</accession>
<dbReference type="RefSeq" id="WP_053544776.1">
    <property type="nucleotide sequence ID" value="NZ_CP009220.1"/>
</dbReference>
<dbReference type="InterPro" id="IPR002577">
    <property type="entry name" value="HTH_HxlR"/>
</dbReference>
<dbReference type="Proteomes" id="UP000068067">
    <property type="component" value="Chromosome"/>
</dbReference>
<dbReference type="PANTHER" id="PTHR33204:SF37">
    <property type="entry name" value="HTH-TYPE TRANSCRIPTIONAL REGULATOR YODB"/>
    <property type="match status" value="1"/>
</dbReference>
<dbReference type="OrthoDB" id="370168at2"/>
<evidence type="ECO:0000313" key="6">
    <source>
        <dbReference type="Proteomes" id="UP000068067"/>
    </source>
</evidence>
<keyword evidence="1" id="KW-0805">Transcription regulation</keyword>
<dbReference type="PATRIC" id="fig|931089.4.peg.1348"/>
<dbReference type="InterPro" id="IPR036388">
    <property type="entry name" value="WH-like_DNA-bd_sf"/>
</dbReference>
<dbReference type="PANTHER" id="PTHR33204">
    <property type="entry name" value="TRANSCRIPTIONAL REGULATOR, MARR FAMILY"/>
    <property type="match status" value="1"/>
</dbReference>
<dbReference type="AlphaFoldDB" id="A0A0M4CLM8"/>
<feature type="domain" description="HTH hxlR-type" evidence="4">
    <location>
        <begin position="20"/>
        <end position="120"/>
    </location>
</feature>
<sequence length="132" mass="14772">MSDPLTNSINFEPDVFSSMCASRGTLQHLTGRWGSLTMAALKLNDEPMRFAEIRRRVDGISDRMLSQTLVQLERDGMVTRTVHSSIPPHVDYDLTPLGEKLADPLLQLISAVEAELGQVIAAQEHFDQQHEE</sequence>
<dbReference type="InterPro" id="IPR036390">
    <property type="entry name" value="WH_DNA-bd_sf"/>
</dbReference>
<keyword evidence="6" id="KW-1185">Reference proteome</keyword>
<dbReference type="SUPFAM" id="SSF46785">
    <property type="entry name" value="Winged helix' DNA-binding domain"/>
    <property type="match status" value="1"/>
</dbReference>
<dbReference type="PROSITE" id="PS51118">
    <property type="entry name" value="HTH_HXLR"/>
    <property type="match status" value="1"/>
</dbReference>
<dbReference type="GO" id="GO:0003677">
    <property type="term" value="F:DNA binding"/>
    <property type="evidence" value="ECO:0007669"/>
    <property type="project" value="UniProtKB-KW"/>
</dbReference>
<keyword evidence="2" id="KW-0238">DNA-binding</keyword>
<reference evidence="5 6" key="1">
    <citation type="submission" date="2014-08" db="EMBL/GenBank/DDBJ databases">
        <title>Complete genome sequence of Corynebacterium deserti GIMN1.010 (=DSM 45689), isolated from desert sand in western China.</title>
        <authorList>
            <person name="Ruckert C."/>
            <person name="Albersmeier A."/>
            <person name="Kalinowski J."/>
        </authorList>
    </citation>
    <scope>NUCLEOTIDE SEQUENCE [LARGE SCALE GENOMIC DNA]</scope>
    <source>
        <strain evidence="5 6">GIMN1.010</strain>
    </source>
</reference>
<proteinExistence type="predicted"/>
<dbReference type="KEGG" id="cdx:CDES_06650"/>
<dbReference type="EMBL" id="CP009220">
    <property type="protein sequence ID" value="ALC05747.1"/>
    <property type="molecule type" value="Genomic_DNA"/>
</dbReference>
<name>A0A0M4CLM8_9CORY</name>
<dbReference type="Gene3D" id="1.10.10.10">
    <property type="entry name" value="Winged helix-like DNA-binding domain superfamily/Winged helix DNA-binding domain"/>
    <property type="match status" value="1"/>
</dbReference>
<evidence type="ECO:0000259" key="4">
    <source>
        <dbReference type="PROSITE" id="PS51118"/>
    </source>
</evidence>
<dbReference type="STRING" id="931089.CDES_06650"/>
<dbReference type="Pfam" id="PF01638">
    <property type="entry name" value="HxlR"/>
    <property type="match status" value="1"/>
</dbReference>
<evidence type="ECO:0000256" key="2">
    <source>
        <dbReference type="ARBA" id="ARBA00023125"/>
    </source>
</evidence>
<organism evidence="5 6">
    <name type="scientific">Corynebacterium deserti GIMN1.010</name>
    <dbReference type="NCBI Taxonomy" id="931089"/>
    <lineage>
        <taxon>Bacteria</taxon>
        <taxon>Bacillati</taxon>
        <taxon>Actinomycetota</taxon>
        <taxon>Actinomycetes</taxon>
        <taxon>Mycobacteriales</taxon>
        <taxon>Corynebacteriaceae</taxon>
        <taxon>Corynebacterium</taxon>
    </lineage>
</organism>
<evidence type="ECO:0000256" key="3">
    <source>
        <dbReference type="ARBA" id="ARBA00023163"/>
    </source>
</evidence>
<evidence type="ECO:0000256" key="1">
    <source>
        <dbReference type="ARBA" id="ARBA00023015"/>
    </source>
</evidence>
<keyword evidence="3" id="KW-0804">Transcription</keyword>